<dbReference type="Proteomes" id="UP000031549">
    <property type="component" value="Unassembled WGS sequence"/>
</dbReference>
<name>A0A846H518_9CYAN</name>
<dbReference type="AlphaFoldDB" id="A0A846H518"/>
<comment type="caution">
    <text evidence="1">The sequence shown here is derived from an EMBL/GenBank/DDBJ whole genome shotgun (WGS) entry which is preliminary data.</text>
</comment>
<keyword evidence="2" id="KW-1185">Reference proteome</keyword>
<gene>
    <name evidence="1" type="ORF">PI95_003535</name>
</gene>
<accession>A0A846H518</accession>
<reference evidence="1 2" key="1">
    <citation type="journal article" date="2015" name="Genome Announc.">
        <title>Draft Genome Sequence of Cyanobacterium Hassallia byssoidea Strain VB512170, Isolated from Monuments in India.</title>
        <authorList>
            <person name="Singh D."/>
            <person name="Chandrababunaidu M.M."/>
            <person name="Panda A."/>
            <person name="Sen D."/>
            <person name="Bhattacharyya S."/>
            <person name="Adhikary S.P."/>
            <person name="Tripathy S."/>
        </authorList>
    </citation>
    <scope>NUCLEOTIDE SEQUENCE [LARGE SCALE GENOMIC DNA]</scope>
    <source>
        <strain evidence="1 2">VB512170</strain>
    </source>
</reference>
<dbReference type="EMBL" id="JTCM02000004">
    <property type="protein sequence ID" value="NEU71680.1"/>
    <property type="molecule type" value="Genomic_DNA"/>
</dbReference>
<proteinExistence type="predicted"/>
<dbReference type="RefSeq" id="WP_163518574.1">
    <property type="nucleotide sequence ID" value="NZ_JTCM02000004.1"/>
</dbReference>
<sequence length="301" mass="35575">MIISDMEFCINNIERMLKFSQTKVIFPIITLGLVQAYYETKQYQFSDKEIRICYVKAVKYMQAYLQHNLHIGGKYYDAYPSRNLPKYGVVKAIDNKCYELLPPYSTNAEMLISWIPERINQYITDKLGLIPQLLNYEYRHELAVNQIDFLNLIKVQIEINPTNFEIFSFAIIKVHLEKFACKIYRDTRTSANDGGIDISTNFGVVYQIKKLKVYSYDTADNIYEELKMNFNKERLSDGNVILIIDDISKEIKNYLINMKVQSINKNEILKLAEQFEDVEDREKILRIAYEEFEREYLSNIK</sequence>
<evidence type="ECO:0000313" key="1">
    <source>
        <dbReference type="EMBL" id="NEU71680.1"/>
    </source>
</evidence>
<evidence type="ECO:0000313" key="2">
    <source>
        <dbReference type="Proteomes" id="UP000031549"/>
    </source>
</evidence>
<protein>
    <submittedName>
        <fullName evidence="1">Uncharacterized protein</fullName>
    </submittedName>
</protein>
<organism evidence="1 2">
    <name type="scientific">Hassallia byssoidea VB512170</name>
    <dbReference type="NCBI Taxonomy" id="1304833"/>
    <lineage>
        <taxon>Bacteria</taxon>
        <taxon>Bacillati</taxon>
        <taxon>Cyanobacteriota</taxon>
        <taxon>Cyanophyceae</taxon>
        <taxon>Nostocales</taxon>
        <taxon>Tolypothrichaceae</taxon>
        <taxon>Hassallia</taxon>
    </lineage>
</organism>